<gene>
    <name evidence="1" type="ORF">DBRI00130_LOCUS734</name>
</gene>
<protein>
    <recommendedName>
        <fullName evidence="2">CSN8/PSMD8/EIF3K domain-containing protein</fullName>
    </recommendedName>
</protein>
<accession>A0A6S9BC49</accession>
<organism evidence="1">
    <name type="scientific">Ditylum brightwellii</name>
    <dbReference type="NCBI Taxonomy" id="49249"/>
    <lineage>
        <taxon>Eukaryota</taxon>
        <taxon>Sar</taxon>
        <taxon>Stramenopiles</taxon>
        <taxon>Ochrophyta</taxon>
        <taxon>Bacillariophyta</taxon>
        <taxon>Mediophyceae</taxon>
        <taxon>Lithodesmiophycidae</taxon>
        <taxon>Lithodesmiales</taxon>
        <taxon>Lithodesmiaceae</taxon>
        <taxon>Ditylum</taxon>
    </lineage>
</organism>
<proteinExistence type="predicted"/>
<dbReference type="EMBL" id="HBNS01000932">
    <property type="protein sequence ID" value="CAE4579269.1"/>
    <property type="molecule type" value="Transcribed_RNA"/>
</dbReference>
<evidence type="ECO:0000313" key="1">
    <source>
        <dbReference type="EMBL" id="CAE4579269.1"/>
    </source>
</evidence>
<dbReference type="AlphaFoldDB" id="A0A6S9BC49"/>
<evidence type="ECO:0008006" key="2">
    <source>
        <dbReference type="Google" id="ProtNLM"/>
    </source>
</evidence>
<reference evidence="1" key="1">
    <citation type="submission" date="2021-01" db="EMBL/GenBank/DDBJ databases">
        <authorList>
            <person name="Corre E."/>
            <person name="Pelletier E."/>
            <person name="Niang G."/>
            <person name="Scheremetjew M."/>
            <person name="Finn R."/>
            <person name="Kale V."/>
            <person name="Holt S."/>
            <person name="Cochrane G."/>
            <person name="Meng A."/>
            <person name="Brown T."/>
            <person name="Cohen L."/>
        </authorList>
    </citation>
    <scope>NUCLEOTIDE SEQUENCE</scope>
    <source>
        <strain evidence="1">GSO104</strain>
    </source>
</reference>
<name>A0A6S9BC49_9STRA</name>
<sequence length="241" mass="27345">MTFPPQSIARNTKEIVDACELMELSLPPSPDSMEAETRLRYVKVTQMAGLLYLHEYQHARHLWRRSSTSTTAAPATTVAEDPEYYQLKLLWSAAKHMITGNSKSAFVGLNMCISSNLQPLSSHALEVKEKYRTEMMELMEQSYIKISWTDCCDKLGVVHKNDKEVQELVVCLEKRGWDVSGVSVVGKSECYVSPPKGGYVVDEDSEDEMEVAEDIHKQKRDDKIQSLTEIVAFMECRRTNA</sequence>